<comment type="caution">
    <text evidence="13">The sequence shown here is derived from an EMBL/GenBank/DDBJ whole genome shotgun (WGS) entry which is preliminary data.</text>
</comment>
<dbReference type="InterPro" id="IPR034003">
    <property type="entry name" value="ABCG_PDR_2"/>
</dbReference>
<dbReference type="GO" id="GO:0140359">
    <property type="term" value="F:ABC-type transporter activity"/>
    <property type="evidence" value="ECO:0007669"/>
    <property type="project" value="InterPro"/>
</dbReference>
<keyword evidence="9 11" id="KW-0472">Membrane</keyword>
<dbReference type="InterPro" id="IPR003439">
    <property type="entry name" value="ABC_transporter-like_ATP-bd"/>
</dbReference>
<evidence type="ECO:0000256" key="4">
    <source>
        <dbReference type="ARBA" id="ARBA00022692"/>
    </source>
</evidence>
<feature type="transmembrane region" description="Helical" evidence="11">
    <location>
        <begin position="546"/>
        <end position="564"/>
    </location>
</feature>
<comment type="subcellular location">
    <subcellularLocation>
        <location evidence="1">Membrane</location>
        <topology evidence="1">Multi-pass membrane protein</topology>
    </subcellularLocation>
</comment>
<organism evidence="13 14">
    <name type="scientific">Rhododendron williamsianum</name>
    <dbReference type="NCBI Taxonomy" id="262921"/>
    <lineage>
        <taxon>Eukaryota</taxon>
        <taxon>Viridiplantae</taxon>
        <taxon>Streptophyta</taxon>
        <taxon>Embryophyta</taxon>
        <taxon>Tracheophyta</taxon>
        <taxon>Spermatophyta</taxon>
        <taxon>Magnoliopsida</taxon>
        <taxon>eudicotyledons</taxon>
        <taxon>Gunneridae</taxon>
        <taxon>Pentapetalae</taxon>
        <taxon>asterids</taxon>
        <taxon>Ericales</taxon>
        <taxon>Ericaceae</taxon>
        <taxon>Ericoideae</taxon>
        <taxon>Rhodoreae</taxon>
        <taxon>Rhododendron</taxon>
    </lineage>
</organism>
<dbReference type="CDD" id="cd03232">
    <property type="entry name" value="ABCG_PDR_domain2"/>
    <property type="match status" value="1"/>
</dbReference>
<evidence type="ECO:0000313" key="13">
    <source>
        <dbReference type="EMBL" id="KAE9446713.1"/>
    </source>
</evidence>
<gene>
    <name evidence="13" type="ORF">C3L33_21398</name>
</gene>
<dbReference type="AlphaFoldDB" id="A0A6A4KF12"/>
<dbReference type="PANTHER" id="PTHR48040:SF18">
    <property type="entry name" value="PLEIOTROPIC DRUG RESISTANCE PROTEIN 3-LIKE ISOFORM X1"/>
    <property type="match status" value="1"/>
</dbReference>
<evidence type="ECO:0000256" key="8">
    <source>
        <dbReference type="ARBA" id="ARBA00022989"/>
    </source>
</evidence>
<dbReference type="EMBL" id="QEFC01003733">
    <property type="protein sequence ID" value="KAE9446713.1"/>
    <property type="molecule type" value="Genomic_DNA"/>
</dbReference>
<dbReference type="FunFam" id="3.40.50.300:FF:003489">
    <property type="entry name" value="ABC transporter G family member 39"/>
    <property type="match status" value="1"/>
</dbReference>
<dbReference type="PANTHER" id="PTHR48040">
    <property type="entry name" value="PLEIOTROPIC DRUG RESISTANCE PROTEIN 1-LIKE ISOFORM X1"/>
    <property type="match status" value="1"/>
</dbReference>
<comment type="similarity">
    <text evidence="2">Belongs to the ABC transporter superfamily. ABCG family. PDR (TC 3.A.1.205) subfamily.</text>
</comment>
<evidence type="ECO:0000256" key="1">
    <source>
        <dbReference type="ARBA" id="ARBA00004141"/>
    </source>
</evidence>
<dbReference type="SMART" id="SM00382">
    <property type="entry name" value="AAA"/>
    <property type="match status" value="1"/>
</dbReference>
<dbReference type="GO" id="GO:0016887">
    <property type="term" value="F:ATP hydrolysis activity"/>
    <property type="evidence" value="ECO:0007669"/>
    <property type="project" value="InterPro"/>
</dbReference>
<keyword evidence="6" id="KW-0547">Nucleotide-binding</keyword>
<dbReference type="GO" id="GO:0016020">
    <property type="term" value="C:membrane"/>
    <property type="evidence" value="ECO:0007669"/>
    <property type="project" value="UniProtKB-SubCell"/>
</dbReference>
<dbReference type="Pfam" id="PF19055">
    <property type="entry name" value="ABC2_membrane_7"/>
    <property type="match status" value="1"/>
</dbReference>
<name>A0A6A4KF12_9ERIC</name>
<dbReference type="Pfam" id="PF00005">
    <property type="entry name" value="ABC_tran"/>
    <property type="match status" value="1"/>
</dbReference>
<evidence type="ECO:0000259" key="12">
    <source>
        <dbReference type="PROSITE" id="PS50893"/>
    </source>
</evidence>
<feature type="non-terminal residue" evidence="13">
    <location>
        <position position="1"/>
    </location>
</feature>
<protein>
    <recommendedName>
        <fullName evidence="12">ABC transporter domain-containing protein</fullName>
    </recommendedName>
</protein>
<evidence type="ECO:0000256" key="7">
    <source>
        <dbReference type="ARBA" id="ARBA00022840"/>
    </source>
</evidence>
<dbReference type="OrthoDB" id="1695405at2759"/>
<dbReference type="InterPro" id="IPR003593">
    <property type="entry name" value="AAA+_ATPase"/>
</dbReference>
<feature type="domain" description="ABC transporter" evidence="12">
    <location>
        <begin position="202"/>
        <end position="454"/>
    </location>
</feature>
<feature type="transmembrane region" description="Helical" evidence="11">
    <location>
        <begin position="118"/>
        <end position="145"/>
    </location>
</feature>
<feature type="region of interest" description="Disordered" evidence="10">
    <location>
        <begin position="164"/>
        <end position="187"/>
    </location>
</feature>
<keyword evidence="8 11" id="KW-1133">Transmembrane helix</keyword>
<dbReference type="GO" id="GO:0005524">
    <property type="term" value="F:ATP binding"/>
    <property type="evidence" value="ECO:0007669"/>
    <property type="project" value="UniProtKB-KW"/>
</dbReference>
<keyword evidence="3" id="KW-0813">Transport</keyword>
<dbReference type="Proteomes" id="UP000428333">
    <property type="component" value="Linkage Group LG13"/>
</dbReference>
<dbReference type="Pfam" id="PF01061">
    <property type="entry name" value="ABC2_membrane"/>
    <property type="match status" value="1"/>
</dbReference>
<feature type="transmembrane region" description="Helical" evidence="11">
    <location>
        <begin position="41"/>
        <end position="61"/>
    </location>
</feature>
<dbReference type="InterPro" id="IPR043926">
    <property type="entry name" value="ABCG_dom"/>
</dbReference>
<dbReference type="Gene3D" id="3.40.50.300">
    <property type="entry name" value="P-loop containing nucleotide triphosphate hydrolases"/>
    <property type="match status" value="1"/>
</dbReference>
<keyword evidence="7" id="KW-0067">ATP-binding</keyword>
<evidence type="ECO:0000256" key="6">
    <source>
        <dbReference type="ARBA" id="ARBA00022741"/>
    </source>
</evidence>
<reference evidence="13 14" key="1">
    <citation type="journal article" date="2019" name="Genome Biol. Evol.">
        <title>The Rhododendron genome and chromosomal organization provide insight into shared whole-genome duplications across the heath family (Ericaceae).</title>
        <authorList>
            <person name="Soza V.L."/>
            <person name="Lindsley D."/>
            <person name="Waalkes A."/>
            <person name="Ramage E."/>
            <person name="Patwardhan R.P."/>
            <person name="Burton J.N."/>
            <person name="Adey A."/>
            <person name="Kumar A."/>
            <person name="Qiu R."/>
            <person name="Shendure J."/>
            <person name="Hall B."/>
        </authorList>
    </citation>
    <scope>NUCLEOTIDE SEQUENCE [LARGE SCALE GENOMIC DNA]</scope>
    <source>
        <strain evidence="13">RSF 1966-606</strain>
    </source>
</reference>
<keyword evidence="4 11" id="KW-0812">Transmembrane</keyword>
<keyword evidence="14" id="KW-1185">Reference proteome</keyword>
<proteinExistence type="inferred from homology"/>
<sequence>MEYILYLCLCILGSSDSSFYSLLCTLLQHLPFVSWHLSSVPWSLLQQLVVCFFYLPLYSVASLSQNVRLYANLVEVGILDFPDDLCSLNFCGRTVTLAGNTTIGKETLQTRGLDFGGYFFWISVGALLGFAILFNTGFTLALTFLNSPRSRAIISKEKLSEIQGTEDASNGSDKEAKSKSYQKSTSKPHKDRLVLPFEPLTLVFQDVQYYVETPLAMREKGFPQKKLQLLCDITGALRPGILTALMGVSGAGKTTLLDVLAGRKTSGTVEGDIRIGRHPKVQDTFARISGYCEQSDIHSPQVTVGESIIFSAWMRLHPEIDPTTKFEFVRQVLEIIELDEIRDCLVGLPGVSGLSTEQRKRLTIAVELVANPSIIFMDEPTTGLDARAAAIVMRVVKNVADMGRTIVCTIHQPSIDLFETFDELVLLKTGGHIIYSGPLVSIQAVSSNILRISLGLQRLEIITIQQHGLKDVIRDIVRIVLIPFLGLISGYGDHRNNKTLVNTLSASPDSKGLNFATRFSQNSWGQFKSCLWKQHLSYWRSPSYNLMRSVFLLIASLLFGVLFWDQGMKM</sequence>
<dbReference type="InterPro" id="IPR027417">
    <property type="entry name" value="P-loop_NTPase"/>
</dbReference>
<dbReference type="InterPro" id="IPR013525">
    <property type="entry name" value="ABC2_TM"/>
</dbReference>
<dbReference type="SUPFAM" id="SSF52540">
    <property type="entry name" value="P-loop containing nucleoside triphosphate hydrolases"/>
    <property type="match status" value="1"/>
</dbReference>
<dbReference type="PROSITE" id="PS50893">
    <property type="entry name" value="ABC_TRANSPORTER_2"/>
    <property type="match status" value="1"/>
</dbReference>
<dbReference type="InterPro" id="IPR013581">
    <property type="entry name" value="PDR_assoc"/>
</dbReference>
<evidence type="ECO:0000256" key="10">
    <source>
        <dbReference type="SAM" id="MobiDB-lite"/>
    </source>
</evidence>
<evidence type="ECO:0000313" key="14">
    <source>
        <dbReference type="Proteomes" id="UP000428333"/>
    </source>
</evidence>
<evidence type="ECO:0000256" key="11">
    <source>
        <dbReference type="SAM" id="Phobius"/>
    </source>
</evidence>
<evidence type="ECO:0000256" key="3">
    <source>
        <dbReference type="ARBA" id="ARBA00022448"/>
    </source>
</evidence>
<evidence type="ECO:0000256" key="9">
    <source>
        <dbReference type="ARBA" id="ARBA00023136"/>
    </source>
</evidence>
<evidence type="ECO:0000256" key="2">
    <source>
        <dbReference type="ARBA" id="ARBA00006012"/>
    </source>
</evidence>
<evidence type="ECO:0000256" key="5">
    <source>
        <dbReference type="ARBA" id="ARBA00022737"/>
    </source>
</evidence>
<dbReference type="Pfam" id="PF08370">
    <property type="entry name" value="PDR_assoc"/>
    <property type="match status" value="1"/>
</dbReference>
<keyword evidence="5" id="KW-0677">Repeat</keyword>
<accession>A0A6A4KF12</accession>